<evidence type="ECO:0000256" key="6">
    <source>
        <dbReference type="ARBA" id="ARBA00022833"/>
    </source>
</evidence>
<reference evidence="16 17" key="1">
    <citation type="submission" date="2018-06" db="EMBL/GenBank/DDBJ databases">
        <authorList>
            <consortium name="Pathogen Informatics"/>
            <person name="Doyle S."/>
        </authorList>
    </citation>
    <scope>NUCLEOTIDE SEQUENCE [LARGE SCALE GENOMIC DNA]</scope>
    <source>
        <strain evidence="16 17">NCTC12413</strain>
    </source>
</reference>
<dbReference type="Pfam" id="PF22819">
    <property type="entry name" value="TcaA_5th"/>
    <property type="match status" value="1"/>
</dbReference>
<dbReference type="InterPro" id="IPR054530">
    <property type="entry name" value="TcaA_4th"/>
</dbReference>
<evidence type="ECO:0000256" key="7">
    <source>
        <dbReference type="ARBA" id="ARBA00022989"/>
    </source>
</evidence>
<evidence type="ECO:0000256" key="3">
    <source>
        <dbReference type="ARBA" id="ARBA00022692"/>
    </source>
</evidence>
<dbReference type="GO" id="GO:0008270">
    <property type="term" value="F:zinc ion binding"/>
    <property type="evidence" value="ECO:0007669"/>
    <property type="project" value="UniProtKB-KW"/>
</dbReference>
<dbReference type="InterPro" id="IPR023599">
    <property type="entry name" value="Mem_prot_TcaA"/>
</dbReference>
<dbReference type="PANTHER" id="PTHR40038">
    <property type="entry name" value="MEMBRANE-ASSOCIATED PROTEIN TCAA"/>
    <property type="match status" value="1"/>
</dbReference>
<dbReference type="Pfam" id="PF22820">
    <property type="entry name" value="TcaA_3rd_4th"/>
    <property type="match status" value="1"/>
</dbReference>
<dbReference type="OrthoDB" id="2416352at2"/>
<keyword evidence="4" id="KW-0479">Metal-binding</keyword>
<comment type="similarity">
    <text evidence="10">Belongs to the tcaA family.</text>
</comment>
<evidence type="ECO:0000313" key="15">
    <source>
        <dbReference type="EMBL" id="GEQ00420.1"/>
    </source>
</evidence>
<dbReference type="RefSeq" id="WP_021459719.1">
    <property type="nucleotide sequence ID" value="NZ_AP019698.1"/>
</dbReference>
<evidence type="ECO:0000256" key="5">
    <source>
        <dbReference type="ARBA" id="ARBA00022771"/>
    </source>
</evidence>
<keyword evidence="5" id="KW-0863">Zinc-finger</keyword>
<dbReference type="PIRSF" id="PIRSF032522">
    <property type="entry name" value="TcaA"/>
    <property type="match status" value="1"/>
</dbReference>
<evidence type="ECO:0000256" key="4">
    <source>
        <dbReference type="ARBA" id="ARBA00022723"/>
    </source>
</evidence>
<dbReference type="AlphaFoldDB" id="A0A2T7BUX8"/>
<name>A0A2T7BUX8_9STAP</name>
<keyword evidence="3 11" id="KW-0812">Transmembrane</keyword>
<feature type="domain" description="TcaA second" evidence="12">
    <location>
        <begin position="77"/>
        <end position="177"/>
    </location>
</feature>
<dbReference type="Proteomes" id="UP000321598">
    <property type="component" value="Unassembled WGS sequence"/>
</dbReference>
<sequence>MQNCPKCGETVNTVNKVCPYCGQSLRSRPSNNKKRATRQNNKTLNNKVRKIIPWGIALFIIILLIIIFFLLKNFNSPEAQADLLVNAIDNNDTQKVSSVLSTQNNNVDEDEATAYIKYIKEEVGMKNFAESIHDKISKLNEGDSQVSNYVTARNSEKVLKITKNGTRFFLFNNMNFTAPTKEAIVKPKFDATYKFRSNDKQRTVTADKNQATSLGKFIPGDYSIEAKRETENGQFSGELKFNFNDSNNETVDVNQSFNEAYLRFNLNGADNLDKDTIKVKINDKSFDYDNSKAYGPYPKTKQITVKAVGEAKKKEFSSDETTIQTDNLKDNTTVSINFDEEEIDKYVKKKEKEENSFRNKITNFFSDYTPALNTAYTQNNFDMVSEFVKKGSSNYKATKNGISSNQYRFFQIPQISEIVRLDDKFYVTGYALKRDGQYGEVNYVLEGTSKGDDLQVINYSE</sequence>
<reference evidence="15 18" key="2">
    <citation type="submission" date="2019-07" db="EMBL/GenBank/DDBJ databases">
        <title>Whole genome shotgun sequence of Staphylococcus arlettae NBRC 109765.</title>
        <authorList>
            <person name="Hosoyama A."/>
            <person name="Uohara A."/>
            <person name="Ohji S."/>
            <person name="Ichikawa N."/>
        </authorList>
    </citation>
    <scope>NUCLEOTIDE SEQUENCE [LARGE SCALE GENOMIC DNA]</scope>
    <source>
        <strain evidence="15 18">NBRC 109765</strain>
    </source>
</reference>
<accession>A0A2T7BUX8</accession>
<dbReference type="PANTHER" id="PTHR40038:SF1">
    <property type="entry name" value="MEMBRANE-ASSOCIATED PROTEIN TCAA"/>
    <property type="match status" value="1"/>
</dbReference>
<dbReference type="EMBL" id="BKAV01000014">
    <property type="protein sequence ID" value="GEQ00420.1"/>
    <property type="molecule type" value="Genomic_DNA"/>
</dbReference>
<comment type="subcellular location">
    <subcellularLocation>
        <location evidence="1 10">Cell membrane</location>
        <topology evidence="1 10">Single-pass membrane protein</topology>
    </subcellularLocation>
</comment>
<dbReference type="GO" id="GO:0005886">
    <property type="term" value="C:plasma membrane"/>
    <property type="evidence" value="ECO:0007669"/>
    <property type="project" value="UniProtKB-SubCell"/>
</dbReference>
<keyword evidence="9" id="KW-0046">Antibiotic resistance</keyword>
<feature type="domain" description="TcaA 4th" evidence="14">
    <location>
        <begin position="275"/>
        <end position="338"/>
    </location>
</feature>
<keyword evidence="8 10" id="KW-0472">Membrane</keyword>
<evidence type="ECO:0000313" key="18">
    <source>
        <dbReference type="Proteomes" id="UP000321598"/>
    </source>
</evidence>
<feature type="transmembrane region" description="Helical" evidence="11">
    <location>
        <begin position="51"/>
        <end position="71"/>
    </location>
</feature>
<organism evidence="16 17">
    <name type="scientific">Staphylococcus arlettae</name>
    <dbReference type="NCBI Taxonomy" id="29378"/>
    <lineage>
        <taxon>Bacteria</taxon>
        <taxon>Bacillati</taxon>
        <taxon>Bacillota</taxon>
        <taxon>Bacilli</taxon>
        <taxon>Bacillales</taxon>
        <taxon>Staphylococcaceae</taxon>
        <taxon>Staphylococcus</taxon>
    </lineage>
</organism>
<feature type="domain" description="TcaA protein NTF2-like" evidence="13">
    <location>
        <begin position="358"/>
        <end position="459"/>
    </location>
</feature>
<evidence type="ECO:0000256" key="10">
    <source>
        <dbReference type="PIRNR" id="PIRNR032522"/>
    </source>
</evidence>
<keyword evidence="7 11" id="KW-1133">Transmembrane helix</keyword>
<evidence type="ECO:0000256" key="2">
    <source>
        <dbReference type="ARBA" id="ARBA00022475"/>
    </source>
</evidence>
<dbReference type="InterPro" id="IPR054528">
    <property type="entry name" value="TcaA_5th"/>
</dbReference>
<evidence type="ECO:0000256" key="8">
    <source>
        <dbReference type="ARBA" id="ARBA00023136"/>
    </source>
</evidence>
<keyword evidence="18" id="KW-1185">Reference proteome</keyword>
<gene>
    <name evidence="16" type="primary">tcaA</name>
    <name evidence="16" type="ORF">NCTC12413_00594</name>
    <name evidence="15" type="ORF">SAR03_14570</name>
</gene>
<dbReference type="STRING" id="1212545.SARL_01551"/>
<dbReference type="InterPro" id="IPR054529">
    <property type="entry name" value="TcaA_2nd"/>
</dbReference>
<dbReference type="GeneID" id="97286944"/>
<dbReference type="Proteomes" id="UP000254956">
    <property type="component" value="Unassembled WGS sequence"/>
</dbReference>
<evidence type="ECO:0000259" key="12">
    <source>
        <dbReference type="Pfam" id="PF22813"/>
    </source>
</evidence>
<proteinExistence type="inferred from homology"/>
<evidence type="ECO:0000256" key="11">
    <source>
        <dbReference type="SAM" id="Phobius"/>
    </source>
</evidence>
<keyword evidence="2 10" id="KW-1003">Cell membrane</keyword>
<dbReference type="EMBL" id="UGZE01000001">
    <property type="protein sequence ID" value="SUJ11534.1"/>
    <property type="molecule type" value="Genomic_DNA"/>
</dbReference>
<evidence type="ECO:0000313" key="16">
    <source>
        <dbReference type="EMBL" id="SUJ11534.1"/>
    </source>
</evidence>
<dbReference type="Pfam" id="PF22813">
    <property type="entry name" value="TcaA_2nd"/>
    <property type="match status" value="1"/>
</dbReference>
<protein>
    <recommendedName>
        <fullName evidence="10">Membrane-associated protein</fullName>
    </recommendedName>
</protein>
<dbReference type="GO" id="GO:0046677">
    <property type="term" value="P:response to antibiotic"/>
    <property type="evidence" value="ECO:0007669"/>
    <property type="project" value="UniProtKB-KW"/>
</dbReference>
<evidence type="ECO:0000256" key="1">
    <source>
        <dbReference type="ARBA" id="ARBA00004162"/>
    </source>
</evidence>
<evidence type="ECO:0000256" key="9">
    <source>
        <dbReference type="ARBA" id="ARBA00023251"/>
    </source>
</evidence>
<evidence type="ECO:0000313" key="17">
    <source>
        <dbReference type="Proteomes" id="UP000254956"/>
    </source>
</evidence>
<evidence type="ECO:0000259" key="14">
    <source>
        <dbReference type="Pfam" id="PF22820"/>
    </source>
</evidence>
<evidence type="ECO:0000259" key="13">
    <source>
        <dbReference type="Pfam" id="PF22819"/>
    </source>
</evidence>
<keyword evidence="6" id="KW-0862">Zinc</keyword>